<dbReference type="AlphaFoldDB" id="A0A0A8V9C0"/>
<dbReference type="Pfam" id="PF00419">
    <property type="entry name" value="Fimbrial"/>
    <property type="match status" value="1"/>
</dbReference>
<feature type="domain" description="Fimbrial-type adhesion" evidence="2">
    <location>
        <begin position="194"/>
        <end position="329"/>
    </location>
</feature>
<dbReference type="GO" id="GO:0009289">
    <property type="term" value="C:pilus"/>
    <property type="evidence" value="ECO:0007669"/>
    <property type="project" value="InterPro"/>
</dbReference>
<keyword evidence="1" id="KW-0732">Signal</keyword>
<evidence type="ECO:0000259" key="2">
    <source>
        <dbReference type="Pfam" id="PF00419"/>
    </source>
</evidence>
<protein>
    <submittedName>
        <fullName evidence="4">Fimbrial protein</fullName>
    </submittedName>
</protein>
<dbReference type="InterPro" id="IPR000259">
    <property type="entry name" value="Adhesion_dom_fimbrial"/>
</dbReference>
<dbReference type="GeneID" id="66878135"/>
<evidence type="ECO:0000256" key="1">
    <source>
        <dbReference type="SAM" id="SignalP"/>
    </source>
</evidence>
<evidence type="ECO:0000313" key="3">
    <source>
        <dbReference type="EMBL" id="CEK26150.1"/>
    </source>
</evidence>
<feature type="chain" id="PRO_5033714118" evidence="1">
    <location>
        <begin position="24"/>
        <end position="330"/>
    </location>
</feature>
<name>A0A0A8V9C0_YERRU</name>
<dbReference type="Proteomes" id="UP000255169">
    <property type="component" value="Unassembled WGS sequence"/>
</dbReference>
<dbReference type="InterPro" id="IPR008966">
    <property type="entry name" value="Adhesion_dom_sf"/>
</dbReference>
<gene>
    <name evidence="3" type="ORF">CSF007_1810</name>
    <name evidence="4" type="ORF">NCTC10476_01742</name>
</gene>
<keyword evidence="5" id="KW-1185">Reference proteome</keyword>
<dbReference type="GO" id="GO:0007155">
    <property type="term" value="P:cell adhesion"/>
    <property type="evidence" value="ECO:0007669"/>
    <property type="project" value="InterPro"/>
</dbReference>
<accession>A0A0A8V9C0</accession>
<reference evidence="4 5" key="2">
    <citation type="submission" date="2018-06" db="EMBL/GenBank/DDBJ databases">
        <authorList>
            <consortium name="Pathogen Informatics"/>
            <person name="Doyle S."/>
        </authorList>
    </citation>
    <scope>NUCLEOTIDE SEQUENCE [LARGE SCALE GENOMIC DNA]</scope>
    <source>
        <strain evidence="4 5">NCTC10476</strain>
    </source>
</reference>
<dbReference type="RefSeq" id="WP_069971722.1">
    <property type="nucleotide sequence ID" value="NZ_CCYO01000016.1"/>
</dbReference>
<reference evidence="3" key="1">
    <citation type="journal article" date="2015" name="Genome Announc.">
        <title>Complete Genome Sequence of Yersinia ruckeri Strain CSF007-82, Etiologic Agent of Red Mouth Disease in Salmonid Fish.</title>
        <authorList>
            <person name="Nelson M.C."/>
            <person name="LaPatra S.E."/>
            <person name="Welch T.J."/>
            <person name="Graf J."/>
        </authorList>
    </citation>
    <scope>NUCLEOTIDE SEQUENCE</scope>
    <source>
        <strain evidence="3">CSF007-82</strain>
    </source>
</reference>
<dbReference type="EMBL" id="UHJG01000001">
    <property type="protein sequence ID" value="SUQ00450.1"/>
    <property type="molecule type" value="Genomic_DNA"/>
</dbReference>
<sequence length="330" mass="35981">MCRLISLLCLSCFLSIFSSSVWALACVRTDGSGLTLTESIGSTVKVPTTEPNYTVIWRGSTRSISARCYRDNNIREMENIYFYVNPNNTNPLNWGIEFGMRFNGVDQWPQGGGSGAGINTGNVIPACKTGIPLDQCPDVTFPLTFQPIIRKRGLDPFSPTPDNNYTLYQLDGKYGLNNARANFTYVITDLGLITATDCTIDITITPSPGVVDFGTIQKTPSGFSPAVPTQFFSLILDKSGCKTPIKINGYITTPHAYSNYLLPTTDSGFGIKLTDLATHTQIPLAKPFFLADFTALDTQHEVLLSAELIPLGEIKIGPFSATATVEILYL</sequence>
<evidence type="ECO:0000313" key="5">
    <source>
        <dbReference type="Proteomes" id="UP000255169"/>
    </source>
</evidence>
<dbReference type="Gene3D" id="2.60.40.1090">
    <property type="entry name" value="Fimbrial-type adhesion domain"/>
    <property type="match status" value="1"/>
</dbReference>
<dbReference type="InterPro" id="IPR036937">
    <property type="entry name" value="Adhesion_dom_fimbrial_sf"/>
</dbReference>
<dbReference type="STRING" id="29486.UGYR_11635"/>
<dbReference type="PROSITE" id="PS51257">
    <property type="entry name" value="PROKAR_LIPOPROTEIN"/>
    <property type="match status" value="1"/>
</dbReference>
<organism evidence="3">
    <name type="scientific">Yersinia ruckeri</name>
    <dbReference type="NCBI Taxonomy" id="29486"/>
    <lineage>
        <taxon>Bacteria</taxon>
        <taxon>Pseudomonadati</taxon>
        <taxon>Pseudomonadota</taxon>
        <taxon>Gammaproteobacteria</taxon>
        <taxon>Enterobacterales</taxon>
        <taxon>Yersiniaceae</taxon>
        <taxon>Yersinia</taxon>
    </lineage>
</organism>
<dbReference type="EMBL" id="LN681231">
    <property type="protein sequence ID" value="CEK26150.1"/>
    <property type="molecule type" value="Genomic_DNA"/>
</dbReference>
<dbReference type="SUPFAM" id="SSF49401">
    <property type="entry name" value="Bacterial adhesins"/>
    <property type="match status" value="1"/>
</dbReference>
<dbReference type="OrthoDB" id="8926940at2"/>
<proteinExistence type="predicted"/>
<feature type="signal peptide" evidence="1">
    <location>
        <begin position="1"/>
        <end position="23"/>
    </location>
</feature>
<evidence type="ECO:0000313" key="4">
    <source>
        <dbReference type="EMBL" id="SUQ00450.1"/>
    </source>
</evidence>